<keyword evidence="9 13" id="KW-0408">Iron</keyword>
<dbReference type="EC" id="3.1.12.1" evidence="3 13"/>
<keyword evidence="6 13" id="KW-0479">Metal-binding</keyword>
<comment type="cofactor">
    <cofactor evidence="13">
        <name>Mg(2+)</name>
        <dbReference type="ChEBI" id="CHEBI:18420"/>
    </cofactor>
    <cofactor evidence="13">
        <name>Mn(2+)</name>
        <dbReference type="ChEBI" id="CHEBI:29035"/>
    </cofactor>
    <text evidence="13">Mg(2+) or Mn(2+) required for ssDNA cleavage activity.</text>
</comment>
<keyword evidence="7 13" id="KW-0378">Hydrolase</keyword>
<evidence type="ECO:0000256" key="4">
    <source>
        <dbReference type="ARBA" id="ARBA00020049"/>
    </source>
</evidence>
<dbReference type="GO" id="GO:0004527">
    <property type="term" value="F:exonuclease activity"/>
    <property type="evidence" value="ECO:0007669"/>
    <property type="project" value="UniProtKB-KW"/>
</dbReference>
<evidence type="ECO:0000256" key="3">
    <source>
        <dbReference type="ARBA" id="ARBA00012768"/>
    </source>
</evidence>
<keyword evidence="11 13" id="KW-0051">Antiviral defense</keyword>
<evidence type="ECO:0000256" key="6">
    <source>
        <dbReference type="ARBA" id="ARBA00022723"/>
    </source>
</evidence>
<evidence type="ECO:0000256" key="2">
    <source>
        <dbReference type="ARBA" id="ARBA00009189"/>
    </source>
</evidence>
<organism evidence="15 16">
    <name type="scientific">Enterocloster asparagiformis</name>
    <dbReference type="NCBI Taxonomy" id="333367"/>
    <lineage>
        <taxon>Bacteria</taxon>
        <taxon>Bacillati</taxon>
        <taxon>Bacillota</taxon>
        <taxon>Clostridia</taxon>
        <taxon>Lachnospirales</taxon>
        <taxon>Lachnospiraceae</taxon>
        <taxon>Enterocloster</taxon>
    </lineage>
</organism>
<dbReference type="Pfam" id="PF01930">
    <property type="entry name" value="Cas_Cas4"/>
    <property type="match status" value="1"/>
</dbReference>
<proteinExistence type="inferred from homology"/>
<evidence type="ECO:0000256" key="8">
    <source>
        <dbReference type="ARBA" id="ARBA00022839"/>
    </source>
</evidence>
<dbReference type="OrthoDB" id="9781776at2"/>
<sequence>MEYREDDYLMLSGIQHFAFCRRQWALIHIEQQWQENERTVAGDLLHNRAHDSFFMEKRNDVVISRGLPVHSRKMGVSGVCDIVEFQEDQNGISLYGHRGSYIPYPVEYKKGKPKATEIDILQLTAQAMCLEEMLSVKIEEGALYYAETRHREIVEFTAQLRNQVQKAFQEMHQMYDRRYTPKVKWSKSCNACSLKDICVPKLGKAVSVRSYIQNAISGDEE</sequence>
<keyword evidence="5 13" id="KW-0540">Nuclease</keyword>
<evidence type="ECO:0000256" key="7">
    <source>
        <dbReference type="ARBA" id="ARBA00022801"/>
    </source>
</evidence>
<dbReference type="AlphaFoldDB" id="A0A413FHX7"/>
<gene>
    <name evidence="15" type="primary">cas4</name>
    <name evidence="15" type="ORF">DWV29_06455</name>
</gene>
<reference evidence="15 16" key="1">
    <citation type="submission" date="2018-08" db="EMBL/GenBank/DDBJ databases">
        <title>A genome reference for cultivated species of the human gut microbiota.</title>
        <authorList>
            <person name="Zou Y."/>
            <person name="Xue W."/>
            <person name="Luo G."/>
        </authorList>
    </citation>
    <scope>NUCLEOTIDE SEQUENCE [LARGE SCALE GENOMIC DNA]</scope>
    <source>
        <strain evidence="15 16">AF04-15</strain>
    </source>
</reference>
<comment type="function">
    <text evidence="13">CRISPR (clustered regularly interspaced short palindromic repeat) is an adaptive immune system that provides protection against mobile genetic elements (viruses, transposable elements and conjugative plasmids). CRISPR clusters contain sequences complementary to antecedent mobile elements and target invading nucleic acids. CRISPR clusters are transcribed and processed into CRISPR RNA (crRNA).</text>
</comment>
<comment type="cofactor">
    <cofactor evidence="1">
        <name>[4Fe-4S] cluster</name>
        <dbReference type="ChEBI" id="CHEBI:49883"/>
    </cofactor>
</comment>
<dbReference type="GO" id="GO:0051607">
    <property type="term" value="P:defense response to virus"/>
    <property type="evidence" value="ECO:0007669"/>
    <property type="project" value="UniProtKB-KW"/>
</dbReference>
<dbReference type="InterPro" id="IPR011604">
    <property type="entry name" value="PDDEXK-like_dom_sf"/>
</dbReference>
<name>A0A413FHX7_9FIRM</name>
<comment type="similarity">
    <text evidence="2 13">Belongs to the CRISPR-associated exonuclease Cas4 family.</text>
</comment>
<keyword evidence="12 13" id="KW-0464">Manganese</keyword>
<dbReference type="Gene3D" id="3.90.320.10">
    <property type="match status" value="1"/>
</dbReference>
<dbReference type="RefSeq" id="WP_007708675.1">
    <property type="nucleotide sequence ID" value="NZ_JAWYJI010000093.1"/>
</dbReference>
<protein>
    <recommendedName>
        <fullName evidence="4 13">CRISPR-associated exonuclease Cas4</fullName>
        <ecNumber evidence="3 13">3.1.12.1</ecNumber>
    </recommendedName>
</protein>
<dbReference type="EMBL" id="QSBM01000004">
    <property type="protein sequence ID" value="RGX30816.1"/>
    <property type="molecule type" value="Genomic_DNA"/>
</dbReference>
<dbReference type="InterPro" id="IPR051827">
    <property type="entry name" value="Cas4_exonuclease"/>
</dbReference>
<dbReference type="GO" id="GO:0051536">
    <property type="term" value="F:iron-sulfur cluster binding"/>
    <property type="evidence" value="ECO:0007669"/>
    <property type="project" value="UniProtKB-KW"/>
</dbReference>
<evidence type="ECO:0000313" key="16">
    <source>
        <dbReference type="Proteomes" id="UP000283880"/>
    </source>
</evidence>
<dbReference type="PANTHER" id="PTHR36531">
    <property type="entry name" value="CRISPR-ASSOCIATED EXONUCLEASE CAS4"/>
    <property type="match status" value="1"/>
</dbReference>
<keyword evidence="10 13" id="KW-0411">Iron-sulfur</keyword>
<evidence type="ECO:0000256" key="1">
    <source>
        <dbReference type="ARBA" id="ARBA00001966"/>
    </source>
</evidence>
<dbReference type="InterPro" id="IPR022765">
    <property type="entry name" value="Dna2/Cas4_DUF83"/>
</dbReference>
<feature type="domain" description="DUF83" evidence="14">
    <location>
        <begin position="12"/>
        <end position="199"/>
    </location>
</feature>
<evidence type="ECO:0000256" key="11">
    <source>
        <dbReference type="ARBA" id="ARBA00023118"/>
    </source>
</evidence>
<evidence type="ECO:0000259" key="14">
    <source>
        <dbReference type="Pfam" id="PF01930"/>
    </source>
</evidence>
<comment type="cofactor">
    <cofactor evidence="13">
        <name>iron-sulfur cluster</name>
        <dbReference type="ChEBI" id="CHEBI:30408"/>
    </cofactor>
</comment>
<dbReference type="PANTHER" id="PTHR36531:SF6">
    <property type="entry name" value="DNA REPLICATION ATP-DEPENDENT HELICASE_NUCLEASE DNA2"/>
    <property type="match status" value="1"/>
</dbReference>
<evidence type="ECO:0000313" key="15">
    <source>
        <dbReference type="EMBL" id="RGX30816.1"/>
    </source>
</evidence>
<evidence type="ECO:0000256" key="9">
    <source>
        <dbReference type="ARBA" id="ARBA00023004"/>
    </source>
</evidence>
<keyword evidence="8 13" id="KW-0269">Exonuclease</keyword>
<accession>A0A413FHX7</accession>
<evidence type="ECO:0000256" key="5">
    <source>
        <dbReference type="ARBA" id="ARBA00022722"/>
    </source>
</evidence>
<comment type="caution">
    <text evidence="15">The sequence shown here is derived from an EMBL/GenBank/DDBJ whole genome shotgun (WGS) entry which is preliminary data.</text>
</comment>
<evidence type="ECO:0000256" key="13">
    <source>
        <dbReference type="RuleBase" id="RU365022"/>
    </source>
</evidence>
<dbReference type="InterPro" id="IPR013343">
    <property type="entry name" value="CRISPR-assoc_prot_Cas4"/>
</dbReference>
<dbReference type="GO" id="GO:0046872">
    <property type="term" value="F:metal ion binding"/>
    <property type="evidence" value="ECO:0007669"/>
    <property type="project" value="UniProtKB-KW"/>
</dbReference>
<dbReference type="NCBIfam" id="TIGR00372">
    <property type="entry name" value="cas4"/>
    <property type="match status" value="1"/>
</dbReference>
<evidence type="ECO:0000256" key="12">
    <source>
        <dbReference type="ARBA" id="ARBA00023211"/>
    </source>
</evidence>
<dbReference type="Proteomes" id="UP000283880">
    <property type="component" value="Unassembled WGS sequence"/>
</dbReference>
<evidence type="ECO:0000256" key="10">
    <source>
        <dbReference type="ARBA" id="ARBA00023014"/>
    </source>
</evidence>